<name>A0AAF0XVF3_DAUCS</name>
<feature type="repeat" description="PPR" evidence="3">
    <location>
        <begin position="114"/>
        <end position="148"/>
    </location>
</feature>
<dbReference type="EMBL" id="CP093351">
    <property type="protein sequence ID" value="WOH14052.1"/>
    <property type="molecule type" value="Genomic_DNA"/>
</dbReference>
<dbReference type="FunFam" id="1.25.40.10:FF:001248">
    <property type="entry name" value="Pentatricopeptide repeat-containing protein At5g09450, mitochondrial"/>
    <property type="match status" value="1"/>
</dbReference>
<dbReference type="InterPro" id="IPR002885">
    <property type="entry name" value="PPR_rpt"/>
</dbReference>
<gene>
    <name evidence="4" type="ORF">DCAR_0933568</name>
</gene>
<dbReference type="Gene3D" id="1.25.40.10">
    <property type="entry name" value="Tetratricopeptide repeat domain"/>
    <property type="match status" value="2"/>
</dbReference>
<dbReference type="GO" id="GO:0003729">
    <property type="term" value="F:mRNA binding"/>
    <property type="evidence" value="ECO:0007669"/>
    <property type="project" value="UniProtKB-ARBA"/>
</dbReference>
<dbReference type="AlphaFoldDB" id="A0AAF0XVF3"/>
<feature type="repeat" description="PPR" evidence="3">
    <location>
        <begin position="149"/>
        <end position="183"/>
    </location>
</feature>
<sequence>MYEQEPSADQESVDDLKSRIFRVRLPKRSVTNVLQNWVSEGREIGVSELRKITKELRQSQRFKHALELSEWMIAHNECQMSDSDYAVRIELMTKVFGVDAAERYFESLPPRAKTSETYTSLLHCYAVLKLTEKAEQLYRKIKESDLSFTAITYNELMTLYMSVGQVEKVSAVVEDLKCQNVAPDLFTYNLWISANAAALKVDEVRRILDEMSHDPSFNDDWARYVKLVKIYLSSSNLVNSETNSVVETEKGITQREWITYDFLIILYGGLGNKDKLDQIWKSLRMTKQKMTSRNFLCILSSYLMLGNLKEVEEVIDQWKSSTTTEFHDSTCRSLSKAFAELGLQDKAAAFSMILTEECEIVDESQ</sequence>
<dbReference type="Pfam" id="PF13041">
    <property type="entry name" value="PPR_2"/>
    <property type="match status" value="1"/>
</dbReference>
<dbReference type="Pfam" id="PF01535">
    <property type="entry name" value="PPR"/>
    <property type="match status" value="1"/>
</dbReference>
<evidence type="ECO:0000256" key="2">
    <source>
        <dbReference type="ARBA" id="ARBA00022737"/>
    </source>
</evidence>
<dbReference type="GO" id="GO:0005739">
    <property type="term" value="C:mitochondrion"/>
    <property type="evidence" value="ECO:0007669"/>
    <property type="project" value="TreeGrafter"/>
</dbReference>
<keyword evidence="2" id="KW-0677">Repeat</keyword>
<evidence type="ECO:0000256" key="1">
    <source>
        <dbReference type="ARBA" id="ARBA00007626"/>
    </source>
</evidence>
<accession>A0AAF0XVF3</accession>
<protein>
    <recommendedName>
        <fullName evidence="6">Pentacotripeptide-repeat region of PRORP domain-containing protein</fullName>
    </recommendedName>
</protein>
<evidence type="ECO:0000313" key="5">
    <source>
        <dbReference type="Proteomes" id="UP000077755"/>
    </source>
</evidence>
<comment type="similarity">
    <text evidence="1">Belongs to the PPR family. P subfamily.</text>
</comment>
<evidence type="ECO:0008006" key="6">
    <source>
        <dbReference type="Google" id="ProtNLM"/>
    </source>
</evidence>
<evidence type="ECO:0000256" key="3">
    <source>
        <dbReference type="PROSITE-ProRule" id="PRU00708"/>
    </source>
</evidence>
<dbReference type="PROSITE" id="PS51375">
    <property type="entry name" value="PPR"/>
    <property type="match status" value="2"/>
</dbReference>
<reference evidence="4" key="2">
    <citation type="submission" date="2022-03" db="EMBL/GenBank/DDBJ databases">
        <title>Draft title - Genomic analysis of global carrot germplasm unveils the trajectory of domestication and the origin of high carotenoid orange carrot.</title>
        <authorList>
            <person name="Iorizzo M."/>
            <person name="Ellison S."/>
            <person name="Senalik D."/>
            <person name="Macko-Podgorni A."/>
            <person name="Grzebelus D."/>
            <person name="Bostan H."/>
            <person name="Rolling W."/>
            <person name="Curaba J."/>
            <person name="Simon P."/>
        </authorList>
    </citation>
    <scope>NUCLEOTIDE SEQUENCE</scope>
    <source>
        <tissue evidence="4">Leaf</tissue>
    </source>
</reference>
<evidence type="ECO:0000313" key="4">
    <source>
        <dbReference type="EMBL" id="WOH14052.1"/>
    </source>
</evidence>
<dbReference type="PANTHER" id="PTHR45717:SF4">
    <property type="entry name" value="OS04G0450200 PROTEIN"/>
    <property type="match status" value="1"/>
</dbReference>
<dbReference type="PANTHER" id="PTHR45717">
    <property type="entry name" value="OS12G0527900 PROTEIN"/>
    <property type="match status" value="1"/>
</dbReference>
<dbReference type="Proteomes" id="UP000077755">
    <property type="component" value="Chromosome 9"/>
</dbReference>
<reference evidence="4" key="1">
    <citation type="journal article" date="2016" name="Nat. Genet.">
        <title>A high-quality carrot genome assembly provides new insights into carotenoid accumulation and asterid genome evolution.</title>
        <authorList>
            <person name="Iorizzo M."/>
            <person name="Ellison S."/>
            <person name="Senalik D."/>
            <person name="Zeng P."/>
            <person name="Satapoomin P."/>
            <person name="Huang J."/>
            <person name="Bowman M."/>
            <person name="Iovene M."/>
            <person name="Sanseverino W."/>
            <person name="Cavagnaro P."/>
            <person name="Yildiz M."/>
            <person name="Macko-Podgorni A."/>
            <person name="Moranska E."/>
            <person name="Grzebelus E."/>
            <person name="Grzebelus D."/>
            <person name="Ashrafi H."/>
            <person name="Zheng Z."/>
            <person name="Cheng S."/>
            <person name="Spooner D."/>
            <person name="Van Deynze A."/>
            <person name="Simon P."/>
        </authorList>
    </citation>
    <scope>NUCLEOTIDE SEQUENCE</scope>
    <source>
        <tissue evidence="4">Leaf</tissue>
    </source>
</reference>
<dbReference type="NCBIfam" id="TIGR00756">
    <property type="entry name" value="PPR"/>
    <property type="match status" value="1"/>
</dbReference>
<proteinExistence type="inferred from homology"/>
<dbReference type="InterPro" id="IPR011990">
    <property type="entry name" value="TPR-like_helical_dom_sf"/>
</dbReference>
<keyword evidence="5" id="KW-1185">Reference proteome</keyword>
<organism evidence="4 5">
    <name type="scientific">Daucus carota subsp. sativus</name>
    <name type="common">Carrot</name>
    <dbReference type="NCBI Taxonomy" id="79200"/>
    <lineage>
        <taxon>Eukaryota</taxon>
        <taxon>Viridiplantae</taxon>
        <taxon>Streptophyta</taxon>
        <taxon>Embryophyta</taxon>
        <taxon>Tracheophyta</taxon>
        <taxon>Spermatophyta</taxon>
        <taxon>Magnoliopsida</taxon>
        <taxon>eudicotyledons</taxon>
        <taxon>Gunneridae</taxon>
        <taxon>Pentapetalae</taxon>
        <taxon>asterids</taxon>
        <taxon>campanulids</taxon>
        <taxon>Apiales</taxon>
        <taxon>Apiaceae</taxon>
        <taxon>Apioideae</taxon>
        <taxon>Scandiceae</taxon>
        <taxon>Daucinae</taxon>
        <taxon>Daucus</taxon>
        <taxon>Daucus sect. Daucus</taxon>
    </lineage>
</organism>